<evidence type="ECO:0000313" key="2">
    <source>
        <dbReference type="Proteomes" id="UP000092578"/>
    </source>
</evidence>
<organism evidence="1 2">
    <name type="scientific">Pseudobacillus wudalianchiensis</name>
    <dbReference type="NCBI Taxonomy" id="1743143"/>
    <lineage>
        <taxon>Bacteria</taxon>
        <taxon>Bacillati</taxon>
        <taxon>Bacillota</taxon>
        <taxon>Bacilli</taxon>
        <taxon>Bacillales</taxon>
        <taxon>Bacillaceae</taxon>
        <taxon>Pseudobacillus</taxon>
    </lineage>
</organism>
<sequence length="140" mass="16147">MALSPEINIEQTEEVSINELLELKTYRFDFEKKRLTSELISGLEAIKQSILFALYIPRYAHSIYSSETGNELADMLADNETTVAFKIMEIERLVTEALIYDPRIEQVYDFVIEHIDDAFYVNFKVDTALGEIEIEEVLAT</sequence>
<keyword evidence="2" id="KW-1185">Reference proteome</keyword>
<dbReference type="Pfam" id="PF10934">
    <property type="entry name" value="Sheath_initiator"/>
    <property type="match status" value="1"/>
</dbReference>
<comment type="caution">
    <text evidence="1">The sequence shown here is derived from an EMBL/GenBank/DDBJ whole genome shotgun (WGS) entry which is preliminary data.</text>
</comment>
<accession>A0A1B9AN80</accession>
<protein>
    <submittedName>
        <fullName evidence="1">Phage portal protein</fullName>
    </submittedName>
</protein>
<dbReference type="SUPFAM" id="SSF160719">
    <property type="entry name" value="gpW/gp25-like"/>
    <property type="match status" value="1"/>
</dbReference>
<dbReference type="RefSeq" id="WP_065411190.1">
    <property type="nucleotide sequence ID" value="NZ_MAYT01000027.1"/>
</dbReference>
<reference evidence="2" key="1">
    <citation type="submission" date="2016-05" db="EMBL/GenBank/DDBJ databases">
        <authorList>
            <person name="Liu B."/>
            <person name="Wang J."/>
            <person name="Zhu Y."/>
            <person name="Liu G."/>
            <person name="Chen Q."/>
            <person name="Chen Z."/>
            <person name="Lan J."/>
            <person name="Che J."/>
            <person name="Ge C."/>
            <person name="Shi H."/>
            <person name="Pan Z."/>
            <person name="Liu X."/>
        </authorList>
    </citation>
    <scope>NUCLEOTIDE SEQUENCE [LARGE SCALE GENOMIC DNA]</scope>
    <source>
        <strain evidence="2">FJAT-27215</strain>
    </source>
</reference>
<proteinExistence type="predicted"/>
<dbReference type="Proteomes" id="UP000092578">
    <property type="component" value="Unassembled WGS sequence"/>
</dbReference>
<dbReference type="InterPro" id="IPR020288">
    <property type="entry name" value="Sheath_initiator"/>
</dbReference>
<gene>
    <name evidence="1" type="ORF">A8F95_11135</name>
</gene>
<name>A0A1B9AN80_9BACI</name>
<dbReference type="EMBL" id="MAYT01000027">
    <property type="protein sequence ID" value="OCA85221.1"/>
    <property type="molecule type" value="Genomic_DNA"/>
</dbReference>
<evidence type="ECO:0000313" key="1">
    <source>
        <dbReference type="EMBL" id="OCA85221.1"/>
    </source>
</evidence>
<dbReference type="AlphaFoldDB" id="A0A1B9AN80"/>